<dbReference type="HOGENOM" id="CLU_170409_0_0_11"/>
<dbReference type="Proteomes" id="UP000027178">
    <property type="component" value="Unassembled WGS sequence"/>
</dbReference>
<keyword evidence="3" id="KW-1185">Reference proteome</keyword>
<organism evidence="2 3">
    <name type="scientific">Kitasatospora cheerisanensis KCTC 2395</name>
    <dbReference type="NCBI Taxonomy" id="1348663"/>
    <lineage>
        <taxon>Bacteria</taxon>
        <taxon>Bacillati</taxon>
        <taxon>Actinomycetota</taxon>
        <taxon>Actinomycetes</taxon>
        <taxon>Kitasatosporales</taxon>
        <taxon>Streptomycetaceae</taxon>
        <taxon>Kitasatospora</taxon>
    </lineage>
</organism>
<sequence>MRRARTPRVWRSGTEPATARSDLKLRFLLSVVFLPFFALCTAGFAVWAGFASPHGAPSSGTLIVFAVGCGVLTLVAAADLWVVVRRRRTEL</sequence>
<comment type="caution">
    <text evidence="2">The sequence shown here is derived from an EMBL/GenBank/DDBJ whole genome shotgun (WGS) entry which is preliminary data.</text>
</comment>
<proteinExistence type="predicted"/>
<dbReference type="eggNOG" id="ENOG503205D">
    <property type="taxonomic scope" value="Bacteria"/>
</dbReference>
<dbReference type="RefSeq" id="WP_035860856.1">
    <property type="nucleotide sequence ID" value="NZ_KK853997.1"/>
</dbReference>
<gene>
    <name evidence="2" type="ORF">KCH_18000</name>
</gene>
<dbReference type="Pfam" id="PF19870">
    <property type="entry name" value="DUF6343"/>
    <property type="match status" value="1"/>
</dbReference>
<dbReference type="InterPro" id="IPR045924">
    <property type="entry name" value="DUF6343"/>
</dbReference>
<reference evidence="2 3" key="1">
    <citation type="submission" date="2014-05" db="EMBL/GenBank/DDBJ databases">
        <title>Draft Genome Sequence of Kitasatospora cheerisanensis KCTC 2395.</title>
        <authorList>
            <person name="Nam D.H."/>
        </authorList>
    </citation>
    <scope>NUCLEOTIDE SEQUENCE [LARGE SCALE GENOMIC DNA]</scope>
    <source>
        <strain evidence="2 3">KCTC 2395</strain>
    </source>
</reference>
<feature type="transmembrane region" description="Helical" evidence="1">
    <location>
        <begin position="27"/>
        <end position="50"/>
    </location>
</feature>
<keyword evidence="1" id="KW-0472">Membrane</keyword>
<keyword evidence="1" id="KW-0812">Transmembrane</keyword>
<dbReference type="OrthoDB" id="4329739at2"/>
<dbReference type="AlphaFoldDB" id="A0A066YWR3"/>
<feature type="transmembrane region" description="Helical" evidence="1">
    <location>
        <begin position="62"/>
        <end position="84"/>
    </location>
</feature>
<keyword evidence="1" id="KW-1133">Transmembrane helix</keyword>
<protein>
    <submittedName>
        <fullName evidence="2">Uncharacterized protein</fullName>
    </submittedName>
</protein>
<name>A0A066YWR3_9ACTN</name>
<evidence type="ECO:0000313" key="2">
    <source>
        <dbReference type="EMBL" id="KDN85983.1"/>
    </source>
</evidence>
<evidence type="ECO:0000313" key="3">
    <source>
        <dbReference type="Proteomes" id="UP000027178"/>
    </source>
</evidence>
<dbReference type="PATRIC" id="fig|1348663.4.peg.1730"/>
<dbReference type="EMBL" id="JNBY01000073">
    <property type="protein sequence ID" value="KDN85983.1"/>
    <property type="molecule type" value="Genomic_DNA"/>
</dbReference>
<evidence type="ECO:0000256" key="1">
    <source>
        <dbReference type="SAM" id="Phobius"/>
    </source>
</evidence>
<accession>A0A066YWR3</accession>